<comment type="caution">
    <text evidence="11">The sequence shown here is derived from an EMBL/GenBank/DDBJ whole genome shotgun (WGS) entry which is preliminary data.</text>
</comment>
<feature type="active site" description="Proton acceptor" evidence="8">
    <location>
        <position position="42"/>
    </location>
</feature>
<evidence type="ECO:0000256" key="5">
    <source>
        <dbReference type="ARBA" id="ARBA00022801"/>
    </source>
</evidence>
<keyword evidence="12" id="KW-1185">Reference proteome</keyword>
<evidence type="ECO:0000256" key="3">
    <source>
        <dbReference type="ARBA" id="ARBA00009865"/>
    </source>
</evidence>
<gene>
    <name evidence="11" type="ORF">B0A50_04594</name>
</gene>
<evidence type="ECO:0000313" key="12">
    <source>
        <dbReference type="Proteomes" id="UP000308549"/>
    </source>
</evidence>
<comment type="similarity">
    <text evidence="3 7">Belongs to the glycosyl hydrolase 43 family.</text>
</comment>
<evidence type="ECO:0000256" key="9">
    <source>
        <dbReference type="PIRSR" id="PIRSR606710-2"/>
    </source>
</evidence>
<dbReference type="SUPFAM" id="SSF75005">
    <property type="entry name" value="Arabinanase/levansucrase/invertase"/>
    <property type="match status" value="1"/>
</dbReference>
<protein>
    <recommendedName>
        <fullName evidence="4 7">Arabinan endo-1,5-alpha-L-arabinosidase</fullName>
        <ecNumber evidence="4 7">3.2.1.99</ecNumber>
    </recommendedName>
</protein>
<dbReference type="InterPro" id="IPR050727">
    <property type="entry name" value="GH43_arabinanases"/>
</dbReference>
<organism evidence="11 12">
    <name type="scientific">Salinomyces thailandicus</name>
    <dbReference type="NCBI Taxonomy" id="706561"/>
    <lineage>
        <taxon>Eukaryota</taxon>
        <taxon>Fungi</taxon>
        <taxon>Dikarya</taxon>
        <taxon>Ascomycota</taxon>
        <taxon>Pezizomycotina</taxon>
        <taxon>Dothideomycetes</taxon>
        <taxon>Dothideomycetidae</taxon>
        <taxon>Mycosphaerellales</taxon>
        <taxon>Teratosphaeriaceae</taxon>
        <taxon>Salinomyces</taxon>
    </lineage>
</organism>
<feature type="site" description="Important for catalytic activity, responsible for pKa modulation of the active site Glu and correct orientation of both the proton donor and substrate" evidence="9">
    <location>
        <position position="155"/>
    </location>
</feature>
<dbReference type="InterPro" id="IPR023296">
    <property type="entry name" value="Glyco_hydro_beta-prop_sf"/>
</dbReference>
<dbReference type="PANTHER" id="PTHR43301">
    <property type="entry name" value="ARABINAN ENDO-1,5-ALPHA-L-ARABINOSIDASE"/>
    <property type="match status" value="1"/>
</dbReference>
<evidence type="ECO:0000256" key="4">
    <source>
        <dbReference type="ARBA" id="ARBA00012586"/>
    </source>
</evidence>
<accession>A0A4U0TUZ4</accession>
<evidence type="ECO:0000256" key="8">
    <source>
        <dbReference type="PIRSR" id="PIRSR606710-1"/>
    </source>
</evidence>
<name>A0A4U0TUZ4_9PEZI</name>
<comment type="catalytic activity">
    <reaction evidence="1 7">
        <text>Endohydrolysis of (1-&gt;5)-alpha-arabinofuranosidic linkages in (1-&gt;5)-arabinans.</text>
        <dbReference type="EC" id="3.2.1.99"/>
    </reaction>
</comment>
<evidence type="ECO:0000313" key="11">
    <source>
        <dbReference type="EMBL" id="TKA26098.1"/>
    </source>
</evidence>
<evidence type="ECO:0000256" key="6">
    <source>
        <dbReference type="ARBA" id="ARBA00023295"/>
    </source>
</evidence>
<evidence type="ECO:0000256" key="1">
    <source>
        <dbReference type="ARBA" id="ARBA00000375"/>
    </source>
</evidence>
<evidence type="ECO:0000256" key="10">
    <source>
        <dbReference type="SAM" id="SignalP"/>
    </source>
</evidence>
<keyword evidence="6 7" id="KW-0326">Glycosidase</keyword>
<comment type="pathway">
    <text evidence="2 7">Glycan metabolism; L-arabinan degradation.</text>
</comment>
<keyword evidence="5 7" id="KW-0378">Hydrolase</keyword>
<feature type="signal peptide" evidence="10">
    <location>
        <begin position="1"/>
        <end position="18"/>
    </location>
</feature>
<proteinExistence type="inferred from homology"/>
<dbReference type="CDD" id="cd18831">
    <property type="entry name" value="GH43_AnAbnA-like"/>
    <property type="match status" value="1"/>
</dbReference>
<dbReference type="GO" id="GO:0046558">
    <property type="term" value="F:arabinan endo-1,5-alpha-L-arabinosidase activity"/>
    <property type="evidence" value="ECO:0007669"/>
    <property type="project" value="UniProtKB-EC"/>
</dbReference>
<dbReference type="GO" id="GO:0031222">
    <property type="term" value="P:arabinan catabolic process"/>
    <property type="evidence" value="ECO:0007669"/>
    <property type="project" value="UniProtKB-UniPathway"/>
</dbReference>
<feature type="chain" id="PRO_5020883416" description="Arabinan endo-1,5-alpha-L-arabinosidase" evidence="10">
    <location>
        <begin position="19"/>
        <end position="341"/>
    </location>
</feature>
<dbReference type="InterPro" id="IPR006710">
    <property type="entry name" value="Glyco_hydro_43"/>
</dbReference>
<dbReference type="InterPro" id="IPR016840">
    <property type="entry name" value="Glyco_hydro_43_endo_a_Ara-ase"/>
</dbReference>
<dbReference type="Pfam" id="PF04616">
    <property type="entry name" value="Glyco_hydro_43"/>
    <property type="match status" value="1"/>
</dbReference>
<dbReference type="PANTHER" id="PTHR43301:SF3">
    <property type="entry name" value="ARABINAN ENDO-1,5-ALPHA-L-ARABINOSIDASE A-RELATED"/>
    <property type="match status" value="1"/>
</dbReference>
<dbReference type="Gene3D" id="2.115.10.20">
    <property type="entry name" value="Glycosyl hydrolase domain, family 43"/>
    <property type="match status" value="1"/>
</dbReference>
<dbReference type="UniPathway" id="UPA00667"/>
<dbReference type="EC" id="3.2.1.99" evidence="4 7"/>
<dbReference type="OrthoDB" id="195678at2759"/>
<feature type="active site" description="Proton donor" evidence="8">
    <location>
        <position position="208"/>
    </location>
</feature>
<reference evidence="11 12" key="1">
    <citation type="submission" date="2017-03" db="EMBL/GenBank/DDBJ databases">
        <title>Genomes of endolithic fungi from Antarctica.</title>
        <authorList>
            <person name="Coleine C."/>
            <person name="Masonjones S."/>
            <person name="Stajich J.E."/>
        </authorList>
    </citation>
    <scope>NUCLEOTIDE SEQUENCE [LARGE SCALE GENOMIC DNA]</scope>
    <source>
        <strain evidence="11 12">CCFEE 6315</strain>
    </source>
</reference>
<dbReference type="PIRSF" id="PIRSF026534">
    <property type="entry name" value="Endo_alpha-L-arabinosidase"/>
    <property type="match status" value="1"/>
</dbReference>
<dbReference type="Proteomes" id="UP000308549">
    <property type="component" value="Unassembled WGS sequence"/>
</dbReference>
<keyword evidence="10" id="KW-0732">Signal</keyword>
<dbReference type="AlphaFoldDB" id="A0A4U0TUZ4"/>
<sequence length="341" mass="36860">MITGLLTALCVLPSLITAGPLAKRDFPPAGACSGYCQGDLHDPSVVYDGQGTYYRFTTDHKITISTAPSIAGPWTNQGSALPDGSMIDLPGNMDLWAPDVFNYNGIYYMYYSVSTIGSQNSDIGVATSPSMAVGTWTDHGSIGIPSNNASWNRIDPNLFQHDANAPFYLSFGSFWANIWQVPMQNPPLRVAGEAVHLEQNLTPPAPDEGSYQFWYPVNGVQYYYLFFSNGICCNTPSSPGGLPSAADAYKVKVCRSTSPTGGFVDQNGVDCLQSGGTVIYASSAANDVYAPGGQGVFYDPGQDSIVMYYHYVKPSVGYEYNQFQFGWNKLDFSSGWPVVVA</sequence>
<evidence type="ECO:0000256" key="2">
    <source>
        <dbReference type="ARBA" id="ARBA00004834"/>
    </source>
</evidence>
<dbReference type="EMBL" id="NAJL01000030">
    <property type="protein sequence ID" value="TKA26098.1"/>
    <property type="molecule type" value="Genomic_DNA"/>
</dbReference>
<evidence type="ECO:0000256" key="7">
    <source>
        <dbReference type="PIRNR" id="PIRNR026534"/>
    </source>
</evidence>